<keyword evidence="3" id="KW-1185">Reference proteome</keyword>
<comment type="caution">
    <text evidence="2">The sequence shown here is derived from an EMBL/GenBank/DDBJ whole genome shotgun (WGS) entry which is preliminary data.</text>
</comment>
<proteinExistence type="predicted"/>
<dbReference type="EMBL" id="VCIW01000001">
    <property type="protein sequence ID" value="TLS54004.1"/>
    <property type="molecule type" value="Genomic_DNA"/>
</dbReference>
<evidence type="ECO:0000313" key="2">
    <source>
        <dbReference type="EMBL" id="TLS54004.1"/>
    </source>
</evidence>
<dbReference type="InterPro" id="IPR011013">
    <property type="entry name" value="Gal_mutarotase_sf_dom"/>
</dbReference>
<evidence type="ECO:0000259" key="1">
    <source>
        <dbReference type="Pfam" id="PF17128"/>
    </source>
</evidence>
<gene>
    <name evidence="2" type="ORF">FE782_01245</name>
</gene>
<dbReference type="Proteomes" id="UP000309676">
    <property type="component" value="Unassembled WGS sequence"/>
</dbReference>
<feature type="domain" description="DUF5107" evidence="1">
    <location>
        <begin position="14"/>
        <end position="60"/>
    </location>
</feature>
<dbReference type="Pfam" id="PF17128">
    <property type="entry name" value="DUF5107"/>
    <property type="match status" value="1"/>
</dbReference>
<dbReference type="InterPro" id="IPR014718">
    <property type="entry name" value="GH-type_carb-bd"/>
</dbReference>
<name>A0A5R9GKB6_9BACL</name>
<evidence type="ECO:0000313" key="3">
    <source>
        <dbReference type="Proteomes" id="UP000309676"/>
    </source>
</evidence>
<organism evidence="2 3">
    <name type="scientific">Paenibacillus antri</name>
    <dbReference type="NCBI Taxonomy" id="2582848"/>
    <lineage>
        <taxon>Bacteria</taxon>
        <taxon>Bacillati</taxon>
        <taxon>Bacillota</taxon>
        <taxon>Bacilli</taxon>
        <taxon>Bacillales</taxon>
        <taxon>Paenibacillaceae</taxon>
        <taxon>Paenibacillus</taxon>
    </lineage>
</organism>
<dbReference type="OrthoDB" id="113447at2"/>
<dbReference type="AlphaFoldDB" id="A0A5R9GKB6"/>
<protein>
    <submittedName>
        <fullName evidence="2">DUF5107 domain-containing protein</fullName>
    </submittedName>
</protein>
<dbReference type="GO" id="GO:0003824">
    <property type="term" value="F:catalytic activity"/>
    <property type="evidence" value="ECO:0007669"/>
    <property type="project" value="InterPro"/>
</dbReference>
<sequence length="336" mass="36662">MSGAATVSTDWSYRGFQAVILENDLLKVVLLPGLGAKIWQITHKPTGKDLLWQHPRIAPRPIGFGASYDDHFFGGWDELFPNDVPETLGGEAMPDHGEIWSLPWEFEVRRDEGEASVKLWVETPVSACRMEKTIRLAAGEAKLRFSHRLTNLGRVELPYLWKLHAAVKADEYGRIDVGARDAYIEDFGPPRTGKTGASYAWPFATGEDGVRHDMRRCLPASSGVNEFQYLTELNGGWCAYTDTASGVGLGLAFDPEAFRSCWLFATYGGWRGLSTVVLEPCTGYPISVADGAAAGTHRTLAPGETFATDVTAVVYAGMKAVSGIDLEGNVEGEAKE</sequence>
<accession>A0A5R9GKB6</accession>
<dbReference type="GO" id="GO:0005975">
    <property type="term" value="P:carbohydrate metabolic process"/>
    <property type="evidence" value="ECO:0007669"/>
    <property type="project" value="InterPro"/>
</dbReference>
<dbReference type="GO" id="GO:0030246">
    <property type="term" value="F:carbohydrate binding"/>
    <property type="evidence" value="ECO:0007669"/>
    <property type="project" value="InterPro"/>
</dbReference>
<reference evidence="2 3" key="1">
    <citation type="submission" date="2019-05" db="EMBL/GenBank/DDBJ databases">
        <authorList>
            <person name="Narsing Rao M.P."/>
            <person name="Li W.J."/>
        </authorList>
    </citation>
    <scope>NUCLEOTIDE SEQUENCE [LARGE SCALE GENOMIC DNA]</scope>
    <source>
        <strain evidence="2 3">SYSU_K30003</strain>
    </source>
</reference>
<dbReference type="Gene3D" id="2.70.98.10">
    <property type="match status" value="1"/>
</dbReference>
<dbReference type="InterPro" id="IPR033396">
    <property type="entry name" value="DUF5107"/>
</dbReference>
<dbReference type="SUPFAM" id="SSF74650">
    <property type="entry name" value="Galactose mutarotase-like"/>
    <property type="match status" value="1"/>
</dbReference>
<dbReference type="RefSeq" id="WP_138191686.1">
    <property type="nucleotide sequence ID" value="NZ_VCIW01000001.1"/>
</dbReference>